<evidence type="ECO:0000256" key="6">
    <source>
        <dbReference type="ARBA" id="ARBA00023242"/>
    </source>
</evidence>
<organism evidence="12 13">
    <name type="scientific">Eptatretus burgeri</name>
    <name type="common">Inshore hagfish</name>
    <dbReference type="NCBI Taxonomy" id="7764"/>
    <lineage>
        <taxon>Eukaryota</taxon>
        <taxon>Metazoa</taxon>
        <taxon>Chordata</taxon>
        <taxon>Craniata</taxon>
        <taxon>Vertebrata</taxon>
        <taxon>Cyclostomata</taxon>
        <taxon>Myxini</taxon>
        <taxon>Myxiniformes</taxon>
        <taxon>Myxinidae</taxon>
        <taxon>Eptatretinae</taxon>
        <taxon>Eptatretus</taxon>
    </lineage>
</organism>
<keyword evidence="5" id="KW-0949">S-adenosyl-L-methionine</keyword>
<evidence type="ECO:0000256" key="10">
    <source>
        <dbReference type="ARBA" id="ARBA00048167"/>
    </source>
</evidence>
<dbReference type="AlphaFoldDB" id="A0A8C4R609"/>
<dbReference type="PANTHER" id="PTHR12753">
    <property type="entry name" value="AD-003 - RELATED"/>
    <property type="match status" value="1"/>
</dbReference>
<keyword evidence="6" id="KW-0539">Nucleus</keyword>
<dbReference type="InterPro" id="IPR029063">
    <property type="entry name" value="SAM-dependent_MTases_sf"/>
</dbReference>
<dbReference type="Ensembl" id="ENSEBUT00000025452.1">
    <property type="protein sequence ID" value="ENSEBUP00000024876.1"/>
    <property type="gene ID" value="ENSEBUG00000015368.1"/>
</dbReference>
<feature type="region of interest" description="Disordered" evidence="11">
    <location>
        <begin position="1"/>
        <end position="23"/>
    </location>
</feature>
<comment type="catalytic activity">
    <reaction evidence="9">
        <text>N-terminal L-prolyl-L-prolyl-L-lysyl-[protein] + 2 S-adenosyl-L-methionine = N-terminal N,N-dimethyl-L-prolyl-L-prolyl-L-lysyl-[protein] + 2 S-adenosyl-L-homocysteine + 2 H(+)</text>
        <dbReference type="Rhea" id="RHEA:54736"/>
        <dbReference type="Rhea" id="RHEA-COMP:13787"/>
        <dbReference type="Rhea" id="RHEA-COMP:13974"/>
        <dbReference type="ChEBI" id="CHEBI:15378"/>
        <dbReference type="ChEBI" id="CHEBI:57856"/>
        <dbReference type="ChEBI" id="CHEBI:59789"/>
        <dbReference type="ChEBI" id="CHEBI:138059"/>
        <dbReference type="ChEBI" id="CHEBI:138318"/>
        <dbReference type="EC" id="2.1.1.244"/>
    </reaction>
</comment>
<comment type="catalytic activity">
    <reaction evidence="8">
        <text>N-terminal L-seryl-L-prolyl-L-lysyl-[protein] + 3 S-adenosyl-L-methionine = N-terminal N,N,N-trimethyl-L-seryl-L-prolyl-L-lysyl-[protein] + 3 S-adenosyl-L-homocysteine + 3 H(+)</text>
        <dbReference type="Rhea" id="RHEA:54724"/>
        <dbReference type="Rhea" id="RHEA-COMP:13789"/>
        <dbReference type="Rhea" id="RHEA-COMP:13973"/>
        <dbReference type="ChEBI" id="CHEBI:15378"/>
        <dbReference type="ChEBI" id="CHEBI:57856"/>
        <dbReference type="ChEBI" id="CHEBI:59789"/>
        <dbReference type="ChEBI" id="CHEBI:138061"/>
        <dbReference type="ChEBI" id="CHEBI:138317"/>
        <dbReference type="EC" id="2.1.1.244"/>
    </reaction>
</comment>
<protein>
    <recommendedName>
        <fullName evidence="7">protein N-terminal methyltransferase</fullName>
        <ecNumber evidence="7">2.1.1.244</ecNumber>
    </recommendedName>
</protein>
<reference evidence="12" key="2">
    <citation type="submission" date="2025-09" db="UniProtKB">
        <authorList>
            <consortium name="Ensembl"/>
        </authorList>
    </citation>
    <scope>IDENTIFICATION</scope>
</reference>
<keyword evidence="13" id="KW-1185">Reference proteome</keyword>
<feature type="compositionally biased region" description="Basic residues" evidence="11">
    <location>
        <begin position="10"/>
        <end position="22"/>
    </location>
</feature>
<gene>
    <name evidence="12" type="primary">NTMT1</name>
</gene>
<comment type="subcellular location">
    <subcellularLocation>
        <location evidence="1">Nucleus</location>
    </subcellularLocation>
</comment>
<dbReference type="GO" id="GO:0005634">
    <property type="term" value="C:nucleus"/>
    <property type="evidence" value="ECO:0007669"/>
    <property type="project" value="UniProtKB-SubCell"/>
</dbReference>
<evidence type="ECO:0000313" key="12">
    <source>
        <dbReference type="Ensembl" id="ENSEBUP00000024876.1"/>
    </source>
</evidence>
<evidence type="ECO:0000313" key="13">
    <source>
        <dbReference type="Proteomes" id="UP000694388"/>
    </source>
</evidence>
<dbReference type="GO" id="GO:0071885">
    <property type="term" value="F:N-terminal protein N-methyltransferase activity"/>
    <property type="evidence" value="ECO:0007669"/>
    <property type="project" value="UniProtKB-EC"/>
</dbReference>
<dbReference type="EC" id="2.1.1.244" evidence="7"/>
<dbReference type="GO" id="GO:0005737">
    <property type="term" value="C:cytoplasm"/>
    <property type="evidence" value="ECO:0007669"/>
    <property type="project" value="TreeGrafter"/>
</dbReference>
<name>A0A8C4R609_EPTBU</name>
<evidence type="ECO:0000256" key="5">
    <source>
        <dbReference type="ARBA" id="ARBA00022691"/>
    </source>
</evidence>
<evidence type="ECO:0000256" key="7">
    <source>
        <dbReference type="ARBA" id="ARBA00039112"/>
    </source>
</evidence>
<dbReference type="CDD" id="cd02440">
    <property type="entry name" value="AdoMet_MTases"/>
    <property type="match status" value="1"/>
</dbReference>
<evidence type="ECO:0000256" key="4">
    <source>
        <dbReference type="ARBA" id="ARBA00022679"/>
    </source>
</evidence>
<dbReference type="SUPFAM" id="SSF53335">
    <property type="entry name" value="S-adenosyl-L-methionine-dependent methyltransferases"/>
    <property type="match status" value="1"/>
</dbReference>
<keyword evidence="3" id="KW-0489">Methyltransferase</keyword>
<dbReference type="InterPro" id="IPR008576">
    <property type="entry name" value="MeTrfase_NTM1"/>
</dbReference>
<evidence type="ECO:0000256" key="9">
    <source>
        <dbReference type="ARBA" id="ARBA00047885"/>
    </source>
</evidence>
<dbReference type="Proteomes" id="UP000694388">
    <property type="component" value="Unplaced"/>
</dbReference>
<evidence type="ECO:0000256" key="8">
    <source>
        <dbReference type="ARBA" id="ARBA00047306"/>
    </source>
</evidence>
<reference evidence="12" key="1">
    <citation type="submission" date="2025-08" db="UniProtKB">
        <authorList>
            <consortium name="Ensembl"/>
        </authorList>
    </citation>
    <scope>IDENTIFICATION</scope>
</reference>
<accession>A0A8C4R609</accession>
<evidence type="ECO:0000256" key="11">
    <source>
        <dbReference type="SAM" id="MobiDB-lite"/>
    </source>
</evidence>
<dbReference type="GeneTree" id="ENSGT00390000008371"/>
<dbReference type="GO" id="GO:0032259">
    <property type="term" value="P:methylation"/>
    <property type="evidence" value="ECO:0007669"/>
    <property type="project" value="UniProtKB-KW"/>
</dbReference>
<evidence type="ECO:0000256" key="2">
    <source>
        <dbReference type="ARBA" id="ARBA00009059"/>
    </source>
</evidence>
<dbReference type="Pfam" id="PF05891">
    <property type="entry name" value="Methyltransf_PK"/>
    <property type="match status" value="1"/>
</dbReference>
<comment type="similarity">
    <text evidence="2">Belongs to the methyltransferase superfamily. NTM1 family.</text>
</comment>
<sequence>MDDLCDAARKKNNKKTTTKKKTTKGEFTPFSHRSIVLFIPFLPVKPALPEHCFIHGRWLLLLLLFVGVFGPPPALCQACKNVVVLHLEVVQVCRVPICNNRLDRLRETSKPTTFTGCFVMTDSILEDNVAFYSDGAAYWRGRPATVDAMLGGYGHISGLDVCASRKFLSQFLGEGPGKTGQTRALDCGSGIGRITKRLLLPLFDRVDMVDVTETFLKRAPAYLGAEAQRVDNYYCSGLQDFIPMPGHYDLIWIQWVIGHLTDEHLTEFLKRSCAALRPGGLICIKDNVAQEGVIWDGEDSSVCRSLDLLSRIVEDAGMTILEQKCQDNFPKEIYAVWMIAMR</sequence>
<keyword evidence="4" id="KW-0808">Transferase</keyword>
<evidence type="ECO:0000256" key="1">
    <source>
        <dbReference type="ARBA" id="ARBA00004123"/>
    </source>
</evidence>
<proteinExistence type="inferred from homology"/>
<dbReference type="PANTHER" id="PTHR12753:SF1">
    <property type="entry name" value="N-TERMINAL XAA-PRO-LYS N-METHYLTRANSFERASE 1"/>
    <property type="match status" value="1"/>
</dbReference>
<comment type="catalytic activity">
    <reaction evidence="10">
        <text>N-terminal L-alanyl-L-prolyl-L-lysyl-[protein] + 3 S-adenosyl-L-methionine = N-terminal N,N,N-trimethyl-L-alanyl-L-prolyl-L-lysyl-[protein] + 3 S-adenosyl-L-homocysteine + 3 H(+)</text>
        <dbReference type="Rhea" id="RHEA:54712"/>
        <dbReference type="Rhea" id="RHEA-COMP:13785"/>
        <dbReference type="Rhea" id="RHEA-COMP:13971"/>
        <dbReference type="ChEBI" id="CHEBI:15378"/>
        <dbReference type="ChEBI" id="CHEBI:57856"/>
        <dbReference type="ChEBI" id="CHEBI:59789"/>
        <dbReference type="ChEBI" id="CHEBI:138057"/>
        <dbReference type="ChEBI" id="CHEBI:138315"/>
        <dbReference type="EC" id="2.1.1.244"/>
    </reaction>
</comment>
<evidence type="ECO:0000256" key="3">
    <source>
        <dbReference type="ARBA" id="ARBA00022603"/>
    </source>
</evidence>
<dbReference type="FunFam" id="3.40.50.150:FF:000025">
    <property type="entry name" value="N-terminal Xaa-Pro-Lys N-methyltransferase 1"/>
    <property type="match status" value="1"/>
</dbReference>
<dbReference type="Gene3D" id="3.40.50.150">
    <property type="entry name" value="Vaccinia Virus protein VP39"/>
    <property type="match status" value="1"/>
</dbReference>